<dbReference type="PANTHER" id="PTHR23043">
    <property type="entry name" value="HYPOXIA-INDUCIBLE FACTOR 1 ALPHA"/>
    <property type="match status" value="1"/>
</dbReference>
<evidence type="ECO:0000256" key="3">
    <source>
        <dbReference type="ARBA" id="ARBA00023163"/>
    </source>
</evidence>
<dbReference type="Proteomes" id="UP001497497">
    <property type="component" value="Unassembled WGS sequence"/>
</dbReference>
<evidence type="ECO:0000256" key="2">
    <source>
        <dbReference type="ARBA" id="ARBA00023015"/>
    </source>
</evidence>
<comment type="caution">
    <text evidence="7">The sequence shown here is derived from an EMBL/GenBank/DDBJ whole genome shotgun (WGS) entry which is preliminary data.</text>
</comment>
<dbReference type="PANTHER" id="PTHR23043:SF40">
    <property type="match status" value="1"/>
</dbReference>
<dbReference type="GO" id="GO:0000981">
    <property type="term" value="F:DNA-binding transcription factor activity, RNA polymerase II-specific"/>
    <property type="evidence" value="ECO:0007669"/>
    <property type="project" value="TreeGrafter"/>
</dbReference>
<evidence type="ECO:0000256" key="5">
    <source>
        <dbReference type="SAM" id="MobiDB-lite"/>
    </source>
</evidence>
<dbReference type="PROSITE" id="PS50112">
    <property type="entry name" value="PAS"/>
    <property type="match status" value="1"/>
</dbReference>
<dbReference type="GO" id="GO:0005634">
    <property type="term" value="C:nucleus"/>
    <property type="evidence" value="ECO:0007669"/>
    <property type="project" value="UniProtKB-SubCell"/>
</dbReference>
<dbReference type="AlphaFoldDB" id="A0AAV2GZU0"/>
<dbReference type="SMART" id="SM00086">
    <property type="entry name" value="PAC"/>
    <property type="match status" value="1"/>
</dbReference>
<feature type="region of interest" description="Disordered" evidence="5">
    <location>
        <begin position="238"/>
        <end position="284"/>
    </location>
</feature>
<reference evidence="7 8" key="1">
    <citation type="submission" date="2024-04" db="EMBL/GenBank/DDBJ databases">
        <authorList>
            <consortium name="Genoscope - CEA"/>
            <person name="William W."/>
        </authorList>
    </citation>
    <scope>NUCLEOTIDE SEQUENCE [LARGE SCALE GENOMIC DNA]</scope>
</reference>
<dbReference type="NCBIfam" id="TIGR00229">
    <property type="entry name" value="sensory_box"/>
    <property type="match status" value="1"/>
</dbReference>
<keyword evidence="8" id="KW-1185">Reference proteome</keyword>
<dbReference type="InterPro" id="IPR035965">
    <property type="entry name" value="PAS-like_dom_sf"/>
</dbReference>
<dbReference type="CDD" id="cd00130">
    <property type="entry name" value="PAS"/>
    <property type="match status" value="1"/>
</dbReference>
<protein>
    <recommendedName>
        <fullName evidence="6">PAS domain-containing protein</fullName>
    </recommendedName>
</protein>
<dbReference type="InterPro" id="IPR001610">
    <property type="entry name" value="PAC"/>
</dbReference>
<gene>
    <name evidence="7" type="ORF">GSLYS_00000575001</name>
</gene>
<proteinExistence type="predicted"/>
<sequence>MTKRMFYVGMKFCFQKPGCRNKTSGYTLVQWNAKLQLKRSSKGGHPCVNGMVALCRTVRTDSILEIRMDGSMFLSRHDLGFHFIYCDPRIINLIGYEPSELIGRTAYQFHCPRDILICKECHKLLIVSGSSQSEYYRFLSRSGKWVWLTTHATIVYDTAKNPQYVVCKNYVISEEEAERKISQERRDFEAMKCLGFSLETDLPAVVHADTSRRLPSFYAPAEDGDTLVKDLLNTKQKDISHNPYARPRKRRNLSAMGVSNPVGGAKPHGSLHPKASENRALKSK</sequence>
<evidence type="ECO:0000259" key="6">
    <source>
        <dbReference type="PROSITE" id="PS50112"/>
    </source>
</evidence>
<keyword evidence="3" id="KW-0804">Transcription</keyword>
<dbReference type="SUPFAM" id="SSF55785">
    <property type="entry name" value="PYP-like sensor domain (PAS domain)"/>
    <property type="match status" value="1"/>
</dbReference>
<feature type="domain" description="PAS" evidence="6">
    <location>
        <begin position="56"/>
        <end position="114"/>
    </location>
</feature>
<dbReference type="Pfam" id="PF14598">
    <property type="entry name" value="PAS_11"/>
    <property type="match status" value="1"/>
</dbReference>
<keyword evidence="2" id="KW-0805">Transcription regulation</keyword>
<dbReference type="Gene3D" id="3.30.450.20">
    <property type="entry name" value="PAS domain"/>
    <property type="match status" value="1"/>
</dbReference>
<organism evidence="7 8">
    <name type="scientific">Lymnaea stagnalis</name>
    <name type="common">Great pond snail</name>
    <name type="synonym">Helix stagnalis</name>
    <dbReference type="NCBI Taxonomy" id="6523"/>
    <lineage>
        <taxon>Eukaryota</taxon>
        <taxon>Metazoa</taxon>
        <taxon>Spiralia</taxon>
        <taxon>Lophotrochozoa</taxon>
        <taxon>Mollusca</taxon>
        <taxon>Gastropoda</taxon>
        <taxon>Heterobranchia</taxon>
        <taxon>Euthyneura</taxon>
        <taxon>Panpulmonata</taxon>
        <taxon>Hygrophila</taxon>
        <taxon>Lymnaeoidea</taxon>
        <taxon>Lymnaeidae</taxon>
        <taxon>Lymnaea</taxon>
    </lineage>
</organism>
<evidence type="ECO:0000313" key="8">
    <source>
        <dbReference type="Proteomes" id="UP001497497"/>
    </source>
</evidence>
<evidence type="ECO:0000256" key="1">
    <source>
        <dbReference type="ARBA" id="ARBA00004123"/>
    </source>
</evidence>
<dbReference type="EMBL" id="CAXITT010000005">
    <property type="protein sequence ID" value="CAL1526398.1"/>
    <property type="molecule type" value="Genomic_DNA"/>
</dbReference>
<evidence type="ECO:0000256" key="4">
    <source>
        <dbReference type="ARBA" id="ARBA00023242"/>
    </source>
</evidence>
<keyword evidence="4" id="KW-0539">Nucleus</keyword>
<evidence type="ECO:0000313" key="7">
    <source>
        <dbReference type="EMBL" id="CAL1526398.1"/>
    </source>
</evidence>
<feature type="non-terminal residue" evidence="7">
    <location>
        <position position="284"/>
    </location>
</feature>
<comment type="subcellular location">
    <subcellularLocation>
        <location evidence="1">Nucleus</location>
    </subcellularLocation>
</comment>
<accession>A0AAV2GZU0</accession>
<name>A0AAV2GZU0_LYMST</name>
<dbReference type="GO" id="GO:0000977">
    <property type="term" value="F:RNA polymerase II transcription regulatory region sequence-specific DNA binding"/>
    <property type="evidence" value="ECO:0007669"/>
    <property type="project" value="TreeGrafter"/>
</dbReference>
<feature type="compositionally biased region" description="Basic and acidic residues" evidence="5">
    <location>
        <begin position="274"/>
        <end position="284"/>
    </location>
</feature>
<dbReference type="InterPro" id="IPR000014">
    <property type="entry name" value="PAS"/>
</dbReference>